<dbReference type="EMBL" id="QTSX02003938">
    <property type="protein sequence ID" value="KAJ9067629.1"/>
    <property type="molecule type" value="Genomic_DNA"/>
</dbReference>
<organism evidence="1 2">
    <name type="scientific">Entomophthora muscae</name>
    <dbReference type="NCBI Taxonomy" id="34485"/>
    <lineage>
        <taxon>Eukaryota</taxon>
        <taxon>Fungi</taxon>
        <taxon>Fungi incertae sedis</taxon>
        <taxon>Zoopagomycota</taxon>
        <taxon>Entomophthoromycotina</taxon>
        <taxon>Entomophthoromycetes</taxon>
        <taxon>Entomophthorales</taxon>
        <taxon>Entomophthoraceae</taxon>
        <taxon>Entomophthora</taxon>
    </lineage>
</organism>
<keyword evidence="2" id="KW-1185">Reference proteome</keyword>
<evidence type="ECO:0000313" key="1">
    <source>
        <dbReference type="EMBL" id="KAJ9067629.1"/>
    </source>
</evidence>
<comment type="caution">
    <text evidence="1">The sequence shown here is derived from an EMBL/GenBank/DDBJ whole genome shotgun (WGS) entry which is preliminary data.</text>
</comment>
<accession>A0ACC2SZ27</accession>
<dbReference type="Proteomes" id="UP001165960">
    <property type="component" value="Unassembled WGS sequence"/>
</dbReference>
<protein>
    <submittedName>
        <fullName evidence="1">Uncharacterized protein</fullName>
    </submittedName>
</protein>
<gene>
    <name evidence="1" type="ORF">DSO57_1037179</name>
</gene>
<proteinExistence type="predicted"/>
<name>A0ACC2SZ27_9FUNG</name>
<sequence>MSTHNLQPFNQLACGANPALCQGVPMARRAPPAIKLAAQNQKVTAAKSNITDTTKAKPGKLNNDVNKIDGEAKKDFKPALKTDDGSGPEDGDDHNADEDMSEEEKDAYQEDELNAESKLSSAGKLKVPSLTHSPQPGPPPDSNKKPEPKPDSSKKPEPKPDAKKKKPEPKLDANKNKPNDTQARYEKKPLQDSPGDKPTTLPSKPQQKRKCLPNRRKEIRELKPEELKAYIDAIKTLHKKQKPDQPSKFDKYAATHVKQHKYIHGVPAFLPWHRQFIRNYELELQKINPAVTLPYWDWTIDSQEPHNSPVLSSAMFGGNGNSAEDMCVTDGPFAHWMVTTPSPHCLRRDYADGKSVPPLTPIDVMSGIISDTKEYEDFVFDLEVHHGPLHLDVGGERGDLNPMHSPNDPLFFLHHTFIDMVWYNWQMKHPNSKAYGGKAEGRTVSMNDKLEPFNVTVKDVINTRSPGLCYFYDPYHPKVASLKKRTGFSFETLSTQNLTRGVVPNPDNKEALKPVQHLPEAWLRMNNLDVNRVREVEKERDTATNNLNALGVTPASR</sequence>
<evidence type="ECO:0000313" key="2">
    <source>
        <dbReference type="Proteomes" id="UP001165960"/>
    </source>
</evidence>
<reference evidence="1" key="1">
    <citation type="submission" date="2022-04" db="EMBL/GenBank/DDBJ databases">
        <title>Genome of the entomopathogenic fungus Entomophthora muscae.</title>
        <authorList>
            <person name="Elya C."/>
            <person name="Lovett B.R."/>
            <person name="Lee E."/>
            <person name="Macias A.M."/>
            <person name="Hajek A.E."/>
            <person name="De Bivort B.L."/>
            <person name="Kasson M.T."/>
            <person name="De Fine Licht H.H."/>
            <person name="Stajich J.E."/>
        </authorList>
    </citation>
    <scope>NUCLEOTIDE SEQUENCE</scope>
    <source>
        <strain evidence="1">Berkeley</strain>
    </source>
</reference>